<dbReference type="InterPro" id="IPR006342">
    <property type="entry name" value="FkbM_mtfrase"/>
</dbReference>
<dbReference type="SUPFAM" id="SSF53335">
    <property type="entry name" value="S-adenosyl-L-methionine-dependent methyltransferases"/>
    <property type="match status" value="1"/>
</dbReference>
<dbReference type="Pfam" id="PF05050">
    <property type="entry name" value="Methyltransf_21"/>
    <property type="match status" value="1"/>
</dbReference>
<dbReference type="PANTHER" id="PTHR34203">
    <property type="entry name" value="METHYLTRANSFERASE, FKBM FAMILY PROTEIN"/>
    <property type="match status" value="1"/>
</dbReference>
<gene>
    <name evidence="2" type="ORF">SAMN06296052_10226</name>
</gene>
<dbReference type="PANTHER" id="PTHR34203:SF15">
    <property type="entry name" value="SLL1173 PROTEIN"/>
    <property type="match status" value="1"/>
</dbReference>
<keyword evidence="3" id="KW-1185">Reference proteome</keyword>
<dbReference type="Gene3D" id="3.40.50.150">
    <property type="entry name" value="Vaccinia Virus protein VP39"/>
    <property type="match status" value="1"/>
</dbReference>
<protein>
    <submittedName>
        <fullName evidence="2">Methyltransferase, FkbM family</fullName>
    </submittedName>
</protein>
<dbReference type="InterPro" id="IPR029063">
    <property type="entry name" value="SAM-dependent_MTases_sf"/>
</dbReference>
<dbReference type="GO" id="GO:0032259">
    <property type="term" value="P:methylation"/>
    <property type="evidence" value="ECO:0007669"/>
    <property type="project" value="UniProtKB-KW"/>
</dbReference>
<dbReference type="EMBL" id="FZOQ01000002">
    <property type="protein sequence ID" value="SNS08834.1"/>
    <property type="molecule type" value="Genomic_DNA"/>
</dbReference>
<keyword evidence="2" id="KW-0489">Methyltransferase</keyword>
<dbReference type="AlphaFoldDB" id="A0A239BP61"/>
<name>A0A239BP61_9BACT</name>
<reference evidence="3" key="1">
    <citation type="submission" date="2017-06" db="EMBL/GenBank/DDBJ databases">
        <authorList>
            <person name="Varghese N."/>
            <person name="Submissions S."/>
        </authorList>
    </citation>
    <scope>NUCLEOTIDE SEQUENCE [LARGE SCALE GENOMIC DNA]</scope>
    <source>
        <strain evidence="3">NKM1</strain>
    </source>
</reference>
<evidence type="ECO:0000259" key="1">
    <source>
        <dbReference type="Pfam" id="PF05050"/>
    </source>
</evidence>
<accession>A0A239BP61</accession>
<evidence type="ECO:0000313" key="3">
    <source>
        <dbReference type="Proteomes" id="UP000198432"/>
    </source>
</evidence>
<dbReference type="GO" id="GO:0008168">
    <property type="term" value="F:methyltransferase activity"/>
    <property type="evidence" value="ECO:0007669"/>
    <property type="project" value="UniProtKB-KW"/>
</dbReference>
<dbReference type="OrthoDB" id="930965at2"/>
<dbReference type="InterPro" id="IPR052514">
    <property type="entry name" value="SAM-dependent_MTase"/>
</dbReference>
<dbReference type="Proteomes" id="UP000198432">
    <property type="component" value="Unassembled WGS sequence"/>
</dbReference>
<proteinExistence type="predicted"/>
<keyword evidence="2" id="KW-0808">Transferase</keyword>
<evidence type="ECO:0000313" key="2">
    <source>
        <dbReference type="EMBL" id="SNS08834.1"/>
    </source>
</evidence>
<sequence length="300" mass="34978">MELFSKELIRALRFREILILTLGAALQMFLNRLNLSQKYLPIKNDLSNLILKGYKIERFKELYSISGGRAKGDFKFLLRPLTSDLSVFLQVIEEEEYHPLIELVKEVNQNNKVNFIIDAGSNIGHTSLFFMYYFPEAKIISIEPDLENYLHQKENIKQNHLSEKIELINKALWSNNTDILNISNEFRDGQSWAKSVKIGEDIKNRVSTITLKQIIEEFKIGDFIDVLKIDVEGSEVELFNCDDFLECLKKYVRFLSIEIHDEFECREQIDSVLIRNGFSINRVGETTFCYNKSIRLISNS</sequence>
<dbReference type="NCBIfam" id="TIGR01444">
    <property type="entry name" value="fkbM_fam"/>
    <property type="match status" value="1"/>
</dbReference>
<organism evidence="2 3">
    <name type="scientific">Pontibacter ummariensis</name>
    <dbReference type="NCBI Taxonomy" id="1610492"/>
    <lineage>
        <taxon>Bacteria</taxon>
        <taxon>Pseudomonadati</taxon>
        <taxon>Bacteroidota</taxon>
        <taxon>Cytophagia</taxon>
        <taxon>Cytophagales</taxon>
        <taxon>Hymenobacteraceae</taxon>
        <taxon>Pontibacter</taxon>
    </lineage>
</organism>
<feature type="domain" description="Methyltransferase FkbM" evidence="1">
    <location>
        <begin position="118"/>
        <end position="261"/>
    </location>
</feature>
<dbReference type="RefSeq" id="WP_089317525.1">
    <property type="nucleotide sequence ID" value="NZ_FZOQ01000002.1"/>
</dbReference>